<dbReference type="Pfam" id="PF08240">
    <property type="entry name" value="ADH_N"/>
    <property type="match status" value="1"/>
</dbReference>
<dbReference type="PANTHER" id="PTHR43677">
    <property type="entry name" value="SHORT-CHAIN DEHYDROGENASE/REDUCTASE"/>
    <property type="match status" value="1"/>
</dbReference>
<dbReference type="Pfam" id="PF00107">
    <property type="entry name" value="ADH_zinc_N"/>
    <property type="match status" value="1"/>
</dbReference>
<dbReference type="Gene3D" id="3.40.50.720">
    <property type="entry name" value="NAD(P)-binding Rossmann-like Domain"/>
    <property type="match status" value="1"/>
</dbReference>
<dbReference type="GO" id="GO:0016491">
    <property type="term" value="F:oxidoreductase activity"/>
    <property type="evidence" value="ECO:0007669"/>
    <property type="project" value="InterPro"/>
</dbReference>
<evidence type="ECO:0000259" key="1">
    <source>
        <dbReference type="SMART" id="SM00829"/>
    </source>
</evidence>
<dbReference type="eggNOG" id="COG0604">
    <property type="taxonomic scope" value="Bacteria"/>
</dbReference>
<dbReference type="InterPro" id="IPR020843">
    <property type="entry name" value="ER"/>
</dbReference>
<dbReference type="SMART" id="SM00829">
    <property type="entry name" value="PKS_ER"/>
    <property type="match status" value="1"/>
</dbReference>
<accession>A6GK23</accession>
<dbReference type="PANTHER" id="PTHR43677:SF4">
    <property type="entry name" value="QUINONE OXIDOREDUCTASE-LIKE PROTEIN 2"/>
    <property type="match status" value="1"/>
</dbReference>
<dbReference type="InterPro" id="IPR036291">
    <property type="entry name" value="NAD(P)-bd_dom_sf"/>
</dbReference>
<dbReference type="InterPro" id="IPR051397">
    <property type="entry name" value="Zn-ADH-like_protein"/>
</dbReference>
<dbReference type="Proteomes" id="UP000005801">
    <property type="component" value="Unassembled WGS sequence"/>
</dbReference>
<evidence type="ECO:0000313" key="3">
    <source>
        <dbReference type="Proteomes" id="UP000005801"/>
    </source>
</evidence>
<dbReference type="Gene3D" id="3.90.180.10">
    <property type="entry name" value="Medium-chain alcohol dehydrogenases, catalytic domain"/>
    <property type="match status" value="1"/>
</dbReference>
<comment type="caution">
    <text evidence="2">The sequence shown here is derived from an EMBL/GenBank/DDBJ whole genome shotgun (WGS) entry which is preliminary data.</text>
</comment>
<dbReference type="OrthoDB" id="9805883at2"/>
<sequence>MPAPQWPTGKRVVVRAFGESPMEALDEHMVLEPQPAPDPSDLGPKDLLIGVRSCAVGWVDLIMSSGQYQHMAKPPYVPGLEYAGEVLAVGPEVRGRAVGDAVLVDGLIAGPRSLGPYQRWGGFASYAVAPEEAALPLPPGWSFAQGCNLLGNYETAYHCLITRGQLRAGETVLINGASGATGLAAVHIAKIVGATVLATGRSPAKLEAVAAQGADHVLPCGGEGDQGLDTLRDRVRAIVKGGVDVVYDGVGGPLTVPSMRAASFGARYLIVGWAATPDVARGKGKRGAPRVNVVPTNLILMKSLDLLGCPTAIATHRDPSIRKPRLDQILAWVREGRLTPHVDRHFAFDDMATVREAMRAKWNSESVGGIVLDQPSPIS</sequence>
<dbReference type="InterPro" id="IPR013149">
    <property type="entry name" value="ADH-like_C"/>
</dbReference>
<dbReference type="AlphaFoldDB" id="A6GK23"/>
<dbReference type="RefSeq" id="WP_006977059.1">
    <property type="nucleotide sequence ID" value="NZ_ABCS01000176.1"/>
</dbReference>
<dbReference type="InterPro" id="IPR013154">
    <property type="entry name" value="ADH-like_N"/>
</dbReference>
<dbReference type="SUPFAM" id="SSF50129">
    <property type="entry name" value="GroES-like"/>
    <property type="match status" value="1"/>
</dbReference>
<dbReference type="SUPFAM" id="SSF51735">
    <property type="entry name" value="NAD(P)-binding Rossmann-fold domains"/>
    <property type="match status" value="1"/>
</dbReference>
<dbReference type="EMBL" id="ABCS01000176">
    <property type="protein sequence ID" value="EDM73784.1"/>
    <property type="molecule type" value="Genomic_DNA"/>
</dbReference>
<organism evidence="2 3">
    <name type="scientific">Plesiocystis pacifica SIR-1</name>
    <dbReference type="NCBI Taxonomy" id="391625"/>
    <lineage>
        <taxon>Bacteria</taxon>
        <taxon>Pseudomonadati</taxon>
        <taxon>Myxococcota</taxon>
        <taxon>Polyangia</taxon>
        <taxon>Nannocystales</taxon>
        <taxon>Nannocystaceae</taxon>
        <taxon>Plesiocystis</taxon>
    </lineage>
</organism>
<feature type="domain" description="Enoyl reductase (ER)" evidence="1">
    <location>
        <begin position="24"/>
        <end position="372"/>
    </location>
</feature>
<keyword evidence="3" id="KW-1185">Reference proteome</keyword>
<dbReference type="CDD" id="cd08241">
    <property type="entry name" value="QOR1"/>
    <property type="match status" value="1"/>
</dbReference>
<name>A6GK23_9BACT</name>
<reference evidence="2 3" key="1">
    <citation type="submission" date="2007-06" db="EMBL/GenBank/DDBJ databases">
        <authorList>
            <person name="Shimkets L."/>
            <person name="Ferriera S."/>
            <person name="Johnson J."/>
            <person name="Kravitz S."/>
            <person name="Beeson K."/>
            <person name="Sutton G."/>
            <person name="Rogers Y.-H."/>
            <person name="Friedman R."/>
            <person name="Frazier M."/>
            <person name="Venter J.C."/>
        </authorList>
    </citation>
    <scope>NUCLEOTIDE SEQUENCE [LARGE SCALE GENOMIC DNA]</scope>
    <source>
        <strain evidence="2 3">SIR-1</strain>
    </source>
</reference>
<gene>
    <name evidence="2" type="ORF">PPSIR1_13810</name>
</gene>
<evidence type="ECO:0000313" key="2">
    <source>
        <dbReference type="EMBL" id="EDM73784.1"/>
    </source>
</evidence>
<proteinExistence type="predicted"/>
<dbReference type="STRING" id="391625.PPSIR1_13810"/>
<protein>
    <submittedName>
        <fullName evidence="2">Putative quinone oxidoreductase</fullName>
    </submittedName>
</protein>
<dbReference type="InterPro" id="IPR011032">
    <property type="entry name" value="GroES-like_sf"/>
</dbReference>